<name>Q65VR4_MANSM</name>
<protein>
    <submittedName>
        <fullName evidence="1">Uncharacterized protein</fullName>
    </submittedName>
</protein>
<keyword evidence="2" id="KW-1185">Reference proteome</keyword>
<reference evidence="1 2" key="1">
    <citation type="journal article" date="2004" name="Nat. Biotechnol.">
        <title>The genome sequence of the capnophilic rumen bacterium Mannheimia succiniciproducens.</title>
        <authorList>
            <person name="Hong S.H."/>
            <person name="Kim J.S."/>
            <person name="Lee S.Y."/>
            <person name="In Y.H."/>
            <person name="Choi S.S."/>
            <person name="Rih J.-K."/>
            <person name="Kim C.H."/>
            <person name="Jeong H."/>
            <person name="Hur C.G."/>
            <person name="Kim J.J."/>
        </authorList>
    </citation>
    <scope>NUCLEOTIDE SEQUENCE [LARGE SCALE GENOMIC DNA]</scope>
    <source>
        <strain evidence="2">KCTC 0769BP / MBEL55E</strain>
    </source>
</reference>
<dbReference type="KEGG" id="msu:MS0339"/>
<evidence type="ECO:0000313" key="1">
    <source>
        <dbReference type="EMBL" id="AAU36946.1"/>
    </source>
</evidence>
<dbReference type="HOGENOM" id="CLU_3382591_0_0_6"/>
<gene>
    <name evidence="1" type="ordered locus">MS0339</name>
</gene>
<evidence type="ECO:0000313" key="2">
    <source>
        <dbReference type="Proteomes" id="UP000000607"/>
    </source>
</evidence>
<sequence>MIGINRNFARIGGALGYQYGFMHKNPEHFVIDV</sequence>
<dbReference type="STRING" id="221988.MS0339"/>
<accession>Q65VR4</accession>
<dbReference type="EMBL" id="AE016827">
    <property type="protein sequence ID" value="AAU36946.1"/>
    <property type="molecule type" value="Genomic_DNA"/>
</dbReference>
<dbReference type="Proteomes" id="UP000000607">
    <property type="component" value="Chromosome"/>
</dbReference>
<proteinExistence type="predicted"/>
<organism evidence="1 2">
    <name type="scientific">Mannheimia succiniciproducens (strain KCTC 0769BP / MBEL55E)</name>
    <dbReference type="NCBI Taxonomy" id="221988"/>
    <lineage>
        <taxon>Bacteria</taxon>
        <taxon>Pseudomonadati</taxon>
        <taxon>Pseudomonadota</taxon>
        <taxon>Gammaproteobacteria</taxon>
        <taxon>Pasteurellales</taxon>
        <taxon>Pasteurellaceae</taxon>
        <taxon>Basfia</taxon>
    </lineage>
</organism>
<dbReference type="AlphaFoldDB" id="Q65VR4"/>